<dbReference type="Proteomes" id="UP001469553">
    <property type="component" value="Unassembled WGS sequence"/>
</dbReference>
<evidence type="ECO:0000313" key="1">
    <source>
        <dbReference type="EMBL" id="MEQ2313572.1"/>
    </source>
</evidence>
<dbReference type="EMBL" id="JAHRIP010084770">
    <property type="protein sequence ID" value="MEQ2313572.1"/>
    <property type="molecule type" value="Genomic_DNA"/>
</dbReference>
<gene>
    <name evidence="1" type="ORF">AMECASPLE_003341</name>
</gene>
<evidence type="ECO:0000313" key="2">
    <source>
        <dbReference type="Proteomes" id="UP001469553"/>
    </source>
</evidence>
<protein>
    <submittedName>
        <fullName evidence="1">Uncharacterized protein</fullName>
    </submittedName>
</protein>
<name>A0ABV1A4V0_9TELE</name>
<keyword evidence="2" id="KW-1185">Reference proteome</keyword>
<reference evidence="1 2" key="1">
    <citation type="submission" date="2021-06" db="EMBL/GenBank/DDBJ databases">
        <authorList>
            <person name="Palmer J.M."/>
        </authorList>
    </citation>
    <scope>NUCLEOTIDE SEQUENCE [LARGE SCALE GENOMIC DNA]</scope>
    <source>
        <strain evidence="1 2">AS_MEX2019</strain>
        <tissue evidence="1">Muscle</tissue>
    </source>
</reference>
<comment type="caution">
    <text evidence="1">The sequence shown here is derived from an EMBL/GenBank/DDBJ whole genome shotgun (WGS) entry which is preliminary data.</text>
</comment>
<sequence length="110" mass="12452">MFFFLFRCKLMMCEEKTAGRTNDQGFLVTLYKLDFLIHGNNTGLFPWKLDNVQQSEPVQLTPCGPVQQTGVSVVQSTESCRLDYCSSLCFGLDRSSDHRLQSVQHPAAGW</sequence>
<accession>A0ABV1A4V0</accession>
<organism evidence="1 2">
    <name type="scientific">Ameca splendens</name>
    <dbReference type="NCBI Taxonomy" id="208324"/>
    <lineage>
        <taxon>Eukaryota</taxon>
        <taxon>Metazoa</taxon>
        <taxon>Chordata</taxon>
        <taxon>Craniata</taxon>
        <taxon>Vertebrata</taxon>
        <taxon>Euteleostomi</taxon>
        <taxon>Actinopterygii</taxon>
        <taxon>Neopterygii</taxon>
        <taxon>Teleostei</taxon>
        <taxon>Neoteleostei</taxon>
        <taxon>Acanthomorphata</taxon>
        <taxon>Ovalentaria</taxon>
        <taxon>Atherinomorphae</taxon>
        <taxon>Cyprinodontiformes</taxon>
        <taxon>Goodeidae</taxon>
        <taxon>Ameca</taxon>
    </lineage>
</organism>
<proteinExistence type="predicted"/>